<dbReference type="Pfam" id="PF07707">
    <property type="entry name" value="BACK"/>
    <property type="match status" value="1"/>
</dbReference>
<feature type="compositionally biased region" description="Polar residues" evidence="1">
    <location>
        <begin position="482"/>
        <end position="509"/>
    </location>
</feature>
<dbReference type="SMART" id="SM00225">
    <property type="entry name" value="BTB"/>
    <property type="match status" value="1"/>
</dbReference>
<dbReference type="Gene3D" id="1.25.40.420">
    <property type="match status" value="1"/>
</dbReference>
<dbReference type="PROSITE" id="PS50097">
    <property type="entry name" value="BTB"/>
    <property type="match status" value="1"/>
</dbReference>
<name>A0A9Q0NC81_9DIPT</name>
<proteinExistence type="predicted"/>
<feature type="region of interest" description="Disordered" evidence="1">
    <location>
        <begin position="451"/>
        <end position="520"/>
    </location>
</feature>
<dbReference type="PANTHER" id="PTHR45774:SF3">
    <property type="entry name" value="BTB (POZ) DOMAIN-CONTAINING 2B-RELATED"/>
    <property type="match status" value="1"/>
</dbReference>
<accession>A0A9Q0NC81</accession>
<dbReference type="Proteomes" id="UP001151699">
    <property type="component" value="Chromosome A"/>
</dbReference>
<dbReference type="Pfam" id="PF00651">
    <property type="entry name" value="BTB"/>
    <property type="match status" value="1"/>
</dbReference>
<comment type="caution">
    <text evidence="3">The sequence shown here is derived from an EMBL/GenBank/DDBJ whole genome shotgun (WGS) entry which is preliminary data.</text>
</comment>
<protein>
    <submittedName>
        <fullName evidence="3">BTB/POZ domain-containing protein 6-A</fullName>
    </submittedName>
</protein>
<evidence type="ECO:0000256" key="1">
    <source>
        <dbReference type="SAM" id="MobiDB-lite"/>
    </source>
</evidence>
<gene>
    <name evidence="3" type="primary">btbd6a_5</name>
    <name evidence="3" type="ORF">Bhyg_02650</name>
</gene>
<dbReference type="EMBL" id="WJQU01000001">
    <property type="protein sequence ID" value="KAJ6647428.1"/>
    <property type="molecule type" value="Genomic_DNA"/>
</dbReference>
<dbReference type="CDD" id="cd14733">
    <property type="entry name" value="BACK"/>
    <property type="match status" value="1"/>
</dbReference>
<dbReference type="InterPro" id="IPR011333">
    <property type="entry name" value="SKP1/BTB/POZ_sf"/>
</dbReference>
<dbReference type="SUPFAM" id="SSF54695">
    <property type="entry name" value="POZ domain"/>
    <property type="match status" value="1"/>
</dbReference>
<keyword evidence="4" id="KW-1185">Reference proteome</keyword>
<reference evidence="3" key="1">
    <citation type="submission" date="2022-07" db="EMBL/GenBank/DDBJ databases">
        <authorList>
            <person name="Trinca V."/>
            <person name="Uliana J.V.C."/>
            <person name="Torres T.T."/>
            <person name="Ward R.J."/>
            <person name="Monesi N."/>
        </authorList>
    </citation>
    <scope>NUCLEOTIDE SEQUENCE</scope>
    <source>
        <strain evidence="3">HSMRA1968</strain>
        <tissue evidence="3">Whole embryos</tissue>
    </source>
</reference>
<organism evidence="3 4">
    <name type="scientific">Pseudolycoriella hygida</name>
    <dbReference type="NCBI Taxonomy" id="35572"/>
    <lineage>
        <taxon>Eukaryota</taxon>
        <taxon>Metazoa</taxon>
        <taxon>Ecdysozoa</taxon>
        <taxon>Arthropoda</taxon>
        <taxon>Hexapoda</taxon>
        <taxon>Insecta</taxon>
        <taxon>Pterygota</taxon>
        <taxon>Neoptera</taxon>
        <taxon>Endopterygota</taxon>
        <taxon>Diptera</taxon>
        <taxon>Nematocera</taxon>
        <taxon>Sciaroidea</taxon>
        <taxon>Sciaridae</taxon>
        <taxon>Pseudolycoriella</taxon>
    </lineage>
</organism>
<dbReference type="CDD" id="cd18186">
    <property type="entry name" value="BTB_POZ_ZBTB_KLHL-like"/>
    <property type="match status" value="1"/>
</dbReference>
<evidence type="ECO:0000259" key="2">
    <source>
        <dbReference type="PROSITE" id="PS50097"/>
    </source>
</evidence>
<dbReference type="PANTHER" id="PTHR45774">
    <property type="entry name" value="BTB/POZ DOMAIN-CONTAINING"/>
    <property type="match status" value="1"/>
</dbReference>
<dbReference type="SMART" id="SM00875">
    <property type="entry name" value="BACK"/>
    <property type="match status" value="1"/>
</dbReference>
<evidence type="ECO:0000313" key="4">
    <source>
        <dbReference type="Proteomes" id="UP001151699"/>
    </source>
</evidence>
<sequence length="534" mass="60289">MFSARTKSLFRFQVGSKPASSVEILNKAIQYKFEMDSNQIKNEAIDGADDCYDNPGLGTSVKKLYLNKKTADIFFAFDVNKTSVRLPAHKAIMSATSDAFDAMFYGELSEGNTVKIFDATIDGFKEFLQFFYMDKVKLTMKNIADVVKLSNMYLLESAPMICERFLLGSLSIENVCFGYALAIHFDLNNLEDQCENMIILNTNAVFQTDGFKECDKSVLRHILALETLTCSEIDLFGACMDWLKTTSETEKITRKIINEQLGNLFNDIRFGSMTLEQFSTLSSSVDGELFSGFEYGEIIQMIASNVHHSSNKFKKEPRQRPWNDENIVKCSRDMDTSGTSTYYFQDVESITFSSNKYILLGDIVCSQMHLDDKSLSANLLIIETPIENGISQIVVQQKITLYDSNQTVPLEMAIQTTILFRERYYHLEDGTVGGKYRRTRTYRSIDNVERSPLSRRTKHTVSQSLETDDSSEMNLPKRRSGKSQPTTIFSPKSISKSKEVSPSTSQNSMALPISANADEIKVSNYKAGPLSCQH</sequence>
<evidence type="ECO:0000313" key="3">
    <source>
        <dbReference type="EMBL" id="KAJ6647428.1"/>
    </source>
</evidence>
<dbReference type="AlphaFoldDB" id="A0A9Q0NC81"/>
<dbReference type="OrthoDB" id="7492888at2759"/>
<dbReference type="Gene3D" id="3.30.710.10">
    <property type="entry name" value="Potassium Channel Kv1.1, Chain A"/>
    <property type="match status" value="1"/>
</dbReference>
<dbReference type="InterPro" id="IPR011705">
    <property type="entry name" value="BACK"/>
</dbReference>
<dbReference type="InterPro" id="IPR000210">
    <property type="entry name" value="BTB/POZ_dom"/>
</dbReference>
<feature type="domain" description="BTB" evidence="2">
    <location>
        <begin position="71"/>
        <end position="140"/>
    </location>
</feature>